<accession>A0ABY4W8W7</accession>
<evidence type="ECO:0000313" key="2">
    <source>
        <dbReference type="Proteomes" id="UP001056291"/>
    </source>
</evidence>
<dbReference type="EMBL" id="CP098747">
    <property type="protein sequence ID" value="USG63224.1"/>
    <property type="molecule type" value="Genomic_DNA"/>
</dbReference>
<protein>
    <submittedName>
        <fullName evidence="1">Uncharacterized protein</fullName>
    </submittedName>
</protein>
<evidence type="ECO:0000313" key="1">
    <source>
        <dbReference type="EMBL" id="USG63224.1"/>
    </source>
</evidence>
<proteinExistence type="predicted"/>
<keyword evidence="2" id="KW-1185">Reference proteome</keyword>
<dbReference type="Proteomes" id="UP001056291">
    <property type="component" value="Chromosome"/>
</dbReference>
<gene>
    <name evidence="1" type="ORF">NBZ79_09580</name>
</gene>
<name>A0ABY4W8W7_9PROT</name>
<reference evidence="1" key="1">
    <citation type="submission" date="2022-06" db="EMBL/GenBank/DDBJ databases">
        <title>Sneathiella actinostolidae sp. nov., isolated from a sea anemonein the Western Pacific Ocean.</title>
        <authorList>
            <person name="Wei M.J."/>
        </authorList>
    </citation>
    <scope>NUCLEOTIDE SEQUENCE</scope>
    <source>
        <strain evidence="1">PHK-P5</strain>
    </source>
</reference>
<organism evidence="1 2">
    <name type="scientific">Sneathiella marina</name>
    <dbReference type="NCBI Taxonomy" id="2950108"/>
    <lineage>
        <taxon>Bacteria</taxon>
        <taxon>Pseudomonadati</taxon>
        <taxon>Pseudomonadota</taxon>
        <taxon>Alphaproteobacteria</taxon>
        <taxon>Sneathiellales</taxon>
        <taxon>Sneathiellaceae</taxon>
        <taxon>Sneathiella</taxon>
    </lineage>
</organism>
<sequence length="79" mass="9066">MSWLAGQSFRIELEEPVEKQLARKCEILKVNHVTCLIFGKRLAEEVLAEWERAPPAGVVLHKLDDQQRSELMHRLGTVS</sequence>
<dbReference type="RefSeq" id="WP_251937961.1">
    <property type="nucleotide sequence ID" value="NZ_CP098747.1"/>
</dbReference>